<sequence>MKRLKETYWSTLSTEEQDRIYAETKAYYEKQEKEVADKNRLLRSGVGNQTLANILEGGSNILVNAIDTASYGMAGTITDWTMGPKPAGYVDPTDNPYGKKAGQFLGTVVSIGLPVKYLNAIKTGGAAGRFSPTLLRSMVAGAVSGTVGEAMDAFNDFRDDGKQSLGERIAAVGINTVIAGAGDLMITAGSKVAASTMRFVRGKLPDIKVEKIEGAGKTKAEIEAKAKEIEETRIEGMGKFNDPIKTKTNKGVEVEFDNPYGSKIKWVEQNPKNIPNAIESAMSNSNIGKAIEGKVGNYVQQKVGVTGFGLKLDNISTGKPAGDIDVMTHNQIIEIKKSMSAVKMDQIDKYVNPSNSQFFNFEGKEIVLYIDEIIDISNPQTAKMIQELNSKGVKVVNSLEELGGVLK</sequence>
<proteinExistence type="predicted"/>
<evidence type="ECO:0008006" key="3">
    <source>
        <dbReference type="Google" id="ProtNLM"/>
    </source>
</evidence>
<accession>A0ABX3EI97</accession>
<protein>
    <recommendedName>
        <fullName evidence="3">Pre-toxin TG domain-containing protein</fullName>
    </recommendedName>
</protein>
<name>A0ABX3EI97_9BACL</name>
<keyword evidence="2" id="KW-1185">Reference proteome</keyword>
<reference evidence="1 2" key="1">
    <citation type="submission" date="2016-03" db="EMBL/GenBank/DDBJ databases">
        <authorList>
            <person name="Sant'Anna F.H."/>
            <person name="Ambrosini A."/>
            <person name="Souza R."/>
            <person name="Bach E."/>
            <person name="Fernandes G."/>
            <person name="Balsanelli E."/>
            <person name="Baura V.A."/>
            <person name="Souza E.M."/>
            <person name="Passaglia L."/>
        </authorList>
    </citation>
    <scope>NUCLEOTIDE SEQUENCE [LARGE SCALE GENOMIC DNA]</scope>
    <source>
        <strain evidence="1 2">P26E</strain>
    </source>
</reference>
<evidence type="ECO:0000313" key="1">
    <source>
        <dbReference type="EMBL" id="OKP79590.1"/>
    </source>
</evidence>
<comment type="caution">
    <text evidence="1">The sequence shown here is derived from an EMBL/GenBank/DDBJ whole genome shotgun (WGS) entry which is preliminary data.</text>
</comment>
<dbReference type="EMBL" id="LVWI01000091">
    <property type="protein sequence ID" value="OKP79590.1"/>
    <property type="molecule type" value="Genomic_DNA"/>
</dbReference>
<organism evidence="1 2">
    <name type="scientific">Paenibacillus helianthi</name>
    <dbReference type="NCBI Taxonomy" id="1349432"/>
    <lineage>
        <taxon>Bacteria</taxon>
        <taxon>Bacillati</taxon>
        <taxon>Bacillota</taxon>
        <taxon>Bacilli</taxon>
        <taxon>Bacillales</taxon>
        <taxon>Paenibacillaceae</taxon>
        <taxon>Paenibacillus</taxon>
    </lineage>
</organism>
<dbReference type="Proteomes" id="UP000186058">
    <property type="component" value="Unassembled WGS sequence"/>
</dbReference>
<evidence type="ECO:0000313" key="2">
    <source>
        <dbReference type="Proteomes" id="UP000186058"/>
    </source>
</evidence>
<gene>
    <name evidence="1" type="ORF">A3844_28135</name>
</gene>